<dbReference type="EMBL" id="FOEN01000004">
    <property type="protein sequence ID" value="SEP99859.1"/>
    <property type="molecule type" value="Genomic_DNA"/>
</dbReference>
<dbReference type="InterPro" id="IPR014777">
    <property type="entry name" value="4pyrrole_Mease_sub1"/>
</dbReference>
<evidence type="ECO:0000256" key="5">
    <source>
        <dbReference type="ARBA" id="ARBA00022679"/>
    </source>
</evidence>
<dbReference type="GO" id="GO:0019354">
    <property type="term" value="P:siroheme biosynthetic process"/>
    <property type="evidence" value="ECO:0007669"/>
    <property type="project" value="InterPro"/>
</dbReference>
<protein>
    <recommendedName>
        <fullName evidence="3">Uroporphyrinogen-III C-methyltransferase</fullName>
        <ecNumber evidence="2">2.1.1.107</ecNumber>
    </recommendedName>
    <alternativeName>
        <fullName evidence="8">Uroporphyrinogen III methylase</fullName>
    </alternativeName>
</protein>
<dbReference type="GO" id="GO:0004852">
    <property type="term" value="F:uroporphyrinogen-III synthase activity"/>
    <property type="evidence" value="ECO:0007669"/>
    <property type="project" value="InterPro"/>
</dbReference>
<dbReference type="Gene3D" id="3.40.50.10090">
    <property type="match status" value="2"/>
</dbReference>
<evidence type="ECO:0000259" key="10">
    <source>
        <dbReference type="Pfam" id="PF00590"/>
    </source>
</evidence>
<dbReference type="SUPFAM" id="SSF69618">
    <property type="entry name" value="HemD-like"/>
    <property type="match status" value="1"/>
</dbReference>
<dbReference type="Gene3D" id="3.30.950.10">
    <property type="entry name" value="Methyltransferase, Cobalt-precorrin-4 Transmethylase, Domain 2"/>
    <property type="match status" value="1"/>
</dbReference>
<dbReference type="OrthoDB" id="9815856at2"/>
<feature type="domain" description="Tetrapyrrole biosynthesis uroporphyrinogen III synthase" evidence="11">
    <location>
        <begin position="307"/>
        <end position="470"/>
    </location>
</feature>
<keyword evidence="6" id="KW-0949">S-adenosyl-L-methionine</keyword>
<evidence type="ECO:0000256" key="8">
    <source>
        <dbReference type="ARBA" id="ARBA00079776"/>
    </source>
</evidence>
<dbReference type="PANTHER" id="PTHR45790">
    <property type="entry name" value="SIROHEME SYNTHASE-RELATED"/>
    <property type="match status" value="1"/>
</dbReference>
<feature type="domain" description="Tetrapyrrole methylase" evidence="10">
    <location>
        <begin position="5"/>
        <end position="215"/>
    </location>
</feature>
<reference evidence="12 13" key="1">
    <citation type="submission" date="2016-10" db="EMBL/GenBank/DDBJ databases">
        <authorList>
            <person name="de Groot N.N."/>
        </authorList>
    </citation>
    <scope>NUCLEOTIDE SEQUENCE [LARGE SCALE GENOMIC DNA]</scope>
    <source>
        <strain evidence="12 13">DSM 15695</strain>
    </source>
</reference>
<gene>
    <name evidence="12" type="ORF">SAMN04488558_10419</name>
</gene>
<dbReference type="NCBIfam" id="NF004790">
    <property type="entry name" value="PRK06136.1"/>
    <property type="match status" value="1"/>
</dbReference>
<proteinExistence type="inferred from homology"/>
<evidence type="ECO:0000256" key="4">
    <source>
        <dbReference type="ARBA" id="ARBA00022603"/>
    </source>
</evidence>
<dbReference type="Proteomes" id="UP000198833">
    <property type="component" value="Unassembled WGS sequence"/>
</dbReference>
<evidence type="ECO:0000256" key="1">
    <source>
        <dbReference type="ARBA" id="ARBA00005879"/>
    </source>
</evidence>
<keyword evidence="13" id="KW-1185">Reference proteome</keyword>
<dbReference type="InterPro" id="IPR014776">
    <property type="entry name" value="4pyrrole_Mease_sub2"/>
</dbReference>
<dbReference type="InterPro" id="IPR000878">
    <property type="entry name" value="4pyrrol_Mease"/>
</dbReference>
<dbReference type="GO" id="GO:0004851">
    <property type="term" value="F:uroporphyrin-III C-methyltransferase activity"/>
    <property type="evidence" value="ECO:0007669"/>
    <property type="project" value="UniProtKB-EC"/>
</dbReference>
<dbReference type="SUPFAM" id="SSF53790">
    <property type="entry name" value="Tetrapyrrole methylase"/>
    <property type="match status" value="1"/>
</dbReference>
<evidence type="ECO:0000313" key="12">
    <source>
        <dbReference type="EMBL" id="SEP99859.1"/>
    </source>
</evidence>
<evidence type="ECO:0000256" key="6">
    <source>
        <dbReference type="ARBA" id="ARBA00022691"/>
    </source>
</evidence>
<sequence length="484" mass="54931">MNTNKVYIVGAGTGRIENLTVKAKNLIEKADIIFYDRLINDNLLMLTKSDCKKVYVGKNPNGKATSQDTIINQLIDAVQHFPVVLRLKSGDPYIFGRGGEEAKILYDKNIPFEVVPGISSSMGGLTYAGIPITYRDIALDFHVFTGHAKDGEAKHDWKSISQLKGTLVFMMGVKHLKNITESLIKNGKDPQTPVAIIEWASRSHQKLIIGDLKSIYVKALKAQIQPPSLIIVGKVVNFNDSLNYFMRKPLFGFKIAIPQSQSRVLLPLLEDYGAEVIMFSSPIKRIKTINLSERALSSTLYFLDISSVDSFINWMIEEKKDWRQLASLKIVSVGNHTYHRFKEIGIQPNENIENLISLQKKKMNGKEIYLASEETSQQLQYIIKSFNMNNVIITSQEEFNIAENSPAIREVDAVIYSNTKAVRSMLRYEEYVDYKTIPSYCLGNQSKKMLEDLEFKTIYMSEEGTYESLMELLISQVPSEYEED</sequence>
<dbReference type="PROSITE" id="PS00840">
    <property type="entry name" value="SUMT_2"/>
    <property type="match status" value="1"/>
</dbReference>
<comment type="similarity">
    <text evidence="1 9">Belongs to the precorrin methyltransferase family.</text>
</comment>
<evidence type="ECO:0000256" key="3">
    <source>
        <dbReference type="ARBA" id="ARBA00018323"/>
    </source>
</evidence>
<dbReference type="RefSeq" id="WP_092571111.1">
    <property type="nucleotide sequence ID" value="NZ_FOEN01000004.1"/>
</dbReference>
<evidence type="ECO:0000256" key="7">
    <source>
        <dbReference type="ARBA" id="ARBA00023244"/>
    </source>
</evidence>
<dbReference type="InterPro" id="IPR003754">
    <property type="entry name" value="4pyrrol_synth_uPrphyn_synth"/>
</dbReference>
<keyword evidence="4 9" id="KW-0489">Methyltransferase</keyword>
<dbReference type="Pfam" id="PF00590">
    <property type="entry name" value="TP_methylase"/>
    <property type="match status" value="1"/>
</dbReference>
<evidence type="ECO:0000313" key="13">
    <source>
        <dbReference type="Proteomes" id="UP000198833"/>
    </source>
</evidence>
<dbReference type="Pfam" id="PF02602">
    <property type="entry name" value="HEM4"/>
    <property type="match status" value="1"/>
</dbReference>
<keyword evidence="5 9" id="KW-0808">Transferase</keyword>
<dbReference type="NCBIfam" id="TIGR01469">
    <property type="entry name" value="cobA_cysG_Cterm"/>
    <property type="match status" value="1"/>
</dbReference>
<evidence type="ECO:0000256" key="9">
    <source>
        <dbReference type="RuleBase" id="RU003960"/>
    </source>
</evidence>
<evidence type="ECO:0000256" key="2">
    <source>
        <dbReference type="ARBA" id="ARBA00012162"/>
    </source>
</evidence>
<accession>A0A1H9CFC0</accession>
<dbReference type="FunFam" id="3.40.1010.10:FF:000001">
    <property type="entry name" value="Siroheme synthase"/>
    <property type="match status" value="1"/>
</dbReference>
<dbReference type="InterPro" id="IPR003043">
    <property type="entry name" value="Uropor_MeTrfase_CS"/>
</dbReference>
<dbReference type="CDD" id="cd11642">
    <property type="entry name" value="SUMT"/>
    <property type="match status" value="1"/>
</dbReference>
<dbReference type="PANTHER" id="PTHR45790:SF3">
    <property type="entry name" value="S-ADENOSYL-L-METHIONINE-DEPENDENT UROPORPHYRINOGEN III METHYLTRANSFERASE, CHLOROPLASTIC"/>
    <property type="match status" value="1"/>
</dbReference>
<keyword evidence="7" id="KW-0627">Porphyrin biosynthesis</keyword>
<dbReference type="FunFam" id="3.30.950.10:FF:000001">
    <property type="entry name" value="Siroheme synthase"/>
    <property type="match status" value="1"/>
</dbReference>
<dbReference type="InterPro" id="IPR050161">
    <property type="entry name" value="Siro_Cobalamin_biosynth"/>
</dbReference>
<dbReference type="InterPro" id="IPR035996">
    <property type="entry name" value="4pyrrol_Methylase_sf"/>
</dbReference>
<dbReference type="STRING" id="89093.SAMN04488558_10419"/>
<dbReference type="GO" id="GO:0032259">
    <property type="term" value="P:methylation"/>
    <property type="evidence" value="ECO:0007669"/>
    <property type="project" value="UniProtKB-KW"/>
</dbReference>
<dbReference type="EC" id="2.1.1.107" evidence="2"/>
<dbReference type="Gene3D" id="3.40.1010.10">
    <property type="entry name" value="Cobalt-precorrin-4 Transmethylase, Domain 1"/>
    <property type="match status" value="1"/>
</dbReference>
<dbReference type="InterPro" id="IPR006366">
    <property type="entry name" value="CobA/CysG_C"/>
</dbReference>
<evidence type="ECO:0000259" key="11">
    <source>
        <dbReference type="Pfam" id="PF02602"/>
    </source>
</evidence>
<name>A0A1H9CFC0_9LACT</name>
<dbReference type="AlphaFoldDB" id="A0A1H9CFC0"/>
<organism evidence="12 13">
    <name type="scientific">Ignavigranum ruoffiae</name>
    <dbReference type="NCBI Taxonomy" id="89093"/>
    <lineage>
        <taxon>Bacteria</taxon>
        <taxon>Bacillati</taxon>
        <taxon>Bacillota</taxon>
        <taxon>Bacilli</taxon>
        <taxon>Lactobacillales</taxon>
        <taxon>Aerococcaceae</taxon>
        <taxon>Ignavigranum</taxon>
    </lineage>
</organism>
<dbReference type="InterPro" id="IPR036108">
    <property type="entry name" value="4pyrrol_syn_uPrphyn_synt_sf"/>
</dbReference>